<evidence type="ECO:0000313" key="5">
    <source>
        <dbReference type="Proteomes" id="UP000736164"/>
    </source>
</evidence>
<protein>
    <submittedName>
        <fullName evidence="4">AHNK protein</fullName>
    </submittedName>
</protein>
<dbReference type="GO" id="GO:0043034">
    <property type="term" value="C:costamere"/>
    <property type="evidence" value="ECO:0007669"/>
    <property type="project" value="TreeGrafter"/>
</dbReference>
<dbReference type="PANTHER" id="PTHR23348">
    <property type="entry name" value="PERIAXIN/AHNAK"/>
    <property type="match status" value="1"/>
</dbReference>
<dbReference type="GO" id="GO:0005634">
    <property type="term" value="C:nucleus"/>
    <property type="evidence" value="ECO:0007669"/>
    <property type="project" value="UniProtKB-SubCell"/>
</dbReference>
<feature type="non-terminal residue" evidence="4">
    <location>
        <position position="579"/>
    </location>
</feature>
<feature type="region of interest" description="Disordered" evidence="3">
    <location>
        <begin position="103"/>
        <end position="132"/>
    </location>
</feature>
<sequence length="579" mass="57945">MPSLDIKAPKISAPDIDINLKGPKIKTPKADVNIEGGDIDVEGPEGGFKMPKVKMPKFGFKDPKIEGPEIDVRPLKAGVDISGDIVGPKVNFEGPDVSVPDVDVSLKGPKVKGDISGPRVEGGIKGPDVNVEGPDVDIEGGLKMPKIKMPKFGIKGPRLEGPEGDFNLSGPKIQGDIKGPKVDVSGPSVDIKSGDLELETPEIKGKKSKFKLPRFGFGSPKLEGPDLDVKLKGPKLSGDFDGSADVSLSGPPLQGGIQGPSLDLGAPDVNVKGPKISGGAGGGLHVKGGAGVGVDAPGLEASGGGLDFGDAKVTFPKLKVPKFGIALPQLEGPEMGVDVGTGGVAGAGASLQGPSIGGHLGSPSLEVTGPEVKAGGGGAGGKAKIKMPKFFGKSKVKGGSAADLSLQGPELEVSSGAAGVKASKGLSLSSGELLSGDLSAGGGAGIRVSPAGKSASLDLLKKPRHRSSSLSDDTGVPSPSSPTGHLEAEGGGDLSFEAGGAKVKGKKGKLKFGTFGGFGSKSKGSYEVTLGEEGEARVEGAGGVSLPAKKSRISSSSSSDSGTRGGFRFPRVELAVSKK</sequence>
<gene>
    <name evidence="4" type="primary">Ahnak_3</name>
    <name evidence="4" type="ORF">GTO95_0005354</name>
</gene>
<dbReference type="InterPro" id="IPR052082">
    <property type="entry name" value="Myelin_sheath_structural"/>
</dbReference>
<feature type="region of interest" description="Disordered" evidence="3">
    <location>
        <begin position="533"/>
        <end position="570"/>
    </location>
</feature>
<name>A0A8J7NKE7_ATRSP</name>
<evidence type="ECO:0000256" key="2">
    <source>
        <dbReference type="ARBA" id="ARBA00023242"/>
    </source>
</evidence>
<evidence type="ECO:0000256" key="1">
    <source>
        <dbReference type="ARBA" id="ARBA00004123"/>
    </source>
</evidence>
<proteinExistence type="predicted"/>
<comment type="subcellular location">
    <subcellularLocation>
        <location evidence="1">Nucleus</location>
    </subcellularLocation>
</comment>
<evidence type="ECO:0000256" key="3">
    <source>
        <dbReference type="SAM" id="MobiDB-lite"/>
    </source>
</evidence>
<feature type="compositionally biased region" description="Polar residues" evidence="3">
    <location>
        <begin position="468"/>
        <end position="483"/>
    </location>
</feature>
<keyword evidence="2" id="KW-0539">Nucleus</keyword>
<feature type="non-terminal residue" evidence="4">
    <location>
        <position position="1"/>
    </location>
</feature>
<dbReference type="Proteomes" id="UP000736164">
    <property type="component" value="Unassembled WGS sequence"/>
</dbReference>
<accession>A0A8J7NKE7</accession>
<feature type="region of interest" description="Disordered" evidence="3">
    <location>
        <begin position="455"/>
        <end position="509"/>
    </location>
</feature>
<dbReference type="GO" id="GO:0043484">
    <property type="term" value="P:regulation of RNA splicing"/>
    <property type="evidence" value="ECO:0007669"/>
    <property type="project" value="TreeGrafter"/>
</dbReference>
<comment type="caution">
    <text evidence="4">The sequence shown here is derived from an EMBL/GenBank/DDBJ whole genome shotgun (WGS) entry which is preliminary data.</text>
</comment>
<dbReference type="PANTHER" id="PTHR23348:SF16">
    <property type="entry name" value="LEUCINE RICH REPEAT FAMILY PROTEIN"/>
    <property type="match status" value="1"/>
</dbReference>
<dbReference type="AlphaFoldDB" id="A0A8J7NKE7"/>
<reference evidence="4" key="1">
    <citation type="journal article" date="2021" name="Cell">
        <title>Tracing the genetic footprints of vertebrate landing in non-teleost ray-finned fishes.</title>
        <authorList>
            <person name="Bi X."/>
            <person name="Wang K."/>
            <person name="Yang L."/>
            <person name="Pan H."/>
            <person name="Jiang H."/>
            <person name="Wei Q."/>
            <person name="Fang M."/>
            <person name="Yu H."/>
            <person name="Zhu C."/>
            <person name="Cai Y."/>
            <person name="He Y."/>
            <person name="Gan X."/>
            <person name="Zeng H."/>
            <person name="Yu D."/>
            <person name="Zhu Y."/>
            <person name="Jiang H."/>
            <person name="Qiu Q."/>
            <person name="Yang H."/>
            <person name="Zhang Y.E."/>
            <person name="Wang W."/>
            <person name="Zhu M."/>
            <person name="He S."/>
            <person name="Zhang G."/>
        </authorList>
    </citation>
    <scope>NUCLEOTIDE SEQUENCE</scope>
    <source>
        <strain evidence="4">Allg_001</strain>
    </source>
</reference>
<organism evidence="4 5">
    <name type="scientific">Atractosteus spatula</name>
    <name type="common">Alligator gar</name>
    <name type="synonym">Lepisosteus spatula</name>
    <dbReference type="NCBI Taxonomy" id="7917"/>
    <lineage>
        <taxon>Eukaryota</taxon>
        <taxon>Metazoa</taxon>
        <taxon>Chordata</taxon>
        <taxon>Craniata</taxon>
        <taxon>Vertebrata</taxon>
        <taxon>Euteleostomi</taxon>
        <taxon>Actinopterygii</taxon>
        <taxon>Neopterygii</taxon>
        <taxon>Holostei</taxon>
        <taxon>Semionotiformes</taxon>
        <taxon>Lepisosteidae</taxon>
        <taxon>Atractosteus</taxon>
    </lineage>
</organism>
<keyword evidence="5" id="KW-1185">Reference proteome</keyword>
<dbReference type="EMBL" id="JAAWVO010013339">
    <property type="protein sequence ID" value="MBN3313935.1"/>
    <property type="molecule type" value="Genomic_DNA"/>
</dbReference>
<evidence type="ECO:0000313" key="4">
    <source>
        <dbReference type="EMBL" id="MBN3313935.1"/>
    </source>
</evidence>